<keyword evidence="3" id="KW-1185">Reference proteome</keyword>
<accession>A0AAW1XDY9</accession>
<feature type="region of interest" description="Disordered" evidence="1">
    <location>
        <begin position="102"/>
        <end position="139"/>
    </location>
</feature>
<feature type="region of interest" description="Disordered" evidence="1">
    <location>
        <begin position="159"/>
        <end position="185"/>
    </location>
</feature>
<feature type="compositionally biased region" description="Polar residues" evidence="1">
    <location>
        <begin position="107"/>
        <end position="116"/>
    </location>
</feature>
<gene>
    <name evidence="2" type="ORF">M0R45_021775</name>
</gene>
<reference evidence="2 3" key="1">
    <citation type="journal article" date="2023" name="G3 (Bethesda)">
        <title>A chromosome-length genome assembly and annotation of blackberry (Rubus argutus, cv. 'Hillquist').</title>
        <authorList>
            <person name="Bruna T."/>
            <person name="Aryal R."/>
            <person name="Dudchenko O."/>
            <person name="Sargent D.J."/>
            <person name="Mead D."/>
            <person name="Buti M."/>
            <person name="Cavallini A."/>
            <person name="Hytonen T."/>
            <person name="Andres J."/>
            <person name="Pham M."/>
            <person name="Weisz D."/>
            <person name="Mascagni F."/>
            <person name="Usai G."/>
            <person name="Natali L."/>
            <person name="Bassil N."/>
            <person name="Fernandez G.E."/>
            <person name="Lomsadze A."/>
            <person name="Armour M."/>
            <person name="Olukolu B."/>
            <person name="Poorten T."/>
            <person name="Britton C."/>
            <person name="Davik J."/>
            <person name="Ashrafi H."/>
            <person name="Aiden E.L."/>
            <person name="Borodovsky M."/>
            <person name="Worthington M."/>
        </authorList>
    </citation>
    <scope>NUCLEOTIDE SEQUENCE [LARGE SCALE GENOMIC DNA]</scope>
    <source>
        <strain evidence="2">PI 553951</strain>
    </source>
</reference>
<evidence type="ECO:0000256" key="1">
    <source>
        <dbReference type="SAM" id="MobiDB-lite"/>
    </source>
</evidence>
<organism evidence="2 3">
    <name type="scientific">Rubus argutus</name>
    <name type="common">Southern blackberry</name>
    <dbReference type="NCBI Taxonomy" id="59490"/>
    <lineage>
        <taxon>Eukaryota</taxon>
        <taxon>Viridiplantae</taxon>
        <taxon>Streptophyta</taxon>
        <taxon>Embryophyta</taxon>
        <taxon>Tracheophyta</taxon>
        <taxon>Spermatophyta</taxon>
        <taxon>Magnoliopsida</taxon>
        <taxon>eudicotyledons</taxon>
        <taxon>Gunneridae</taxon>
        <taxon>Pentapetalae</taxon>
        <taxon>rosids</taxon>
        <taxon>fabids</taxon>
        <taxon>Rosales</taxon>
        <taxon>Rosaceae</taxon>
        <taxon>Rosoideae</taxon>
        <taxon>Rosoideae incertae sedis</taxon>
        <taxon>Rubus</taxon>
    </lineage>
</organism>
<comment type="caution">
    <text evidence="2">The sequence shown here is derived from an EMBL/GenBank/DDBJ whole genome shotgun (WGS) entry which is preliminary data.</text>
</comment>
<sequence>MNNNISIGFSCGSHYYDGEEPEVPLIDETKRQSNRSTGVAMDVQLHNDHHHQGQVELFDFEFWPIEHPSEPPDEDRPLKCPMPDSSVINIDIVSCKINLQDGGTGRVSESNYNSGSMPRKRTEVSSAAKQGMEDQSMDEMVDHPPVPAPVRAVRKRHHTLTRGGGDHIISPLRRMPPHPPRPLPTQSITVFQMLQQLDKFE</sequence>
<dbReference type="EMBL" id="JBEDUW010000004">
    <property type="protein sequence ID" value="KAK9934638.1"/>
    <property type="molecule type" value="Genomic_DNA"/>
</dbReference>
<dbReference type="AlphaFoldDB" id="A0AAW1XDY9"/>
<evidence type="ECO:0000313" key="2">
    <source>
        <dbReference type="EMBL" id="KAK9934638.1"/>
    </source>
</evidence>
<dbReference type="PANTHER" id="PTHR34196">
    <property type="entry name" value="OS02G0697700 PROTEIN"/>
    <property type="match status" value="1"/>
</dbReference>
<dbReference type="PANTHER" id="PTHR34196:SF4">
    <property type="entry name" value="OS06G0208200 PROTEIN"/>
    <property type="match status" value="1"/>
</dbReference>
<evidence type="ECO:0000313" key="3">
    <source>
        <dbReference type="Proteomes" id="UP001457282"/>
    </source>
</evidence>
<name>A0AAW1XDY9_RUBAR</name>
<proteinExistence type="predicted"/>
<protein>
    <submittedName>
        <fullName evidence="2">Uncharacterized protein</fullName>
    </submittedName>
</protein>
<dbReference type="Proteomes" id="UP001457282">
    <property type="component" value="Unassembled WGS sequence"/>
</dbReference>